<reference evidence="5" key="1">
    <citation type="journal article" date="2015" name="Nature">
        <title>Complex archaea that bridge the gap between prokaryotes and eukaryotes.</title>
        <authorList>
            <person name="Spang A."/>
            <person name="Saw J.H."/>
            <person name="Jorgensen S.L."/>
            <person name="Zaremba-Niedzwiedzka K."/>
            <person name="Martijn J."/>
            <person name="Lind A.E."/>
            <person name="van Eijk R."/>
            <person name="Schleper C."/>
            <person name="Guy L."/>
            <person name="Ettema T.J."/>
        </authorList>
    </citation>
    <scope>NUCLEOTIDE SEQUENCE</scope>
</reference>
<dbReference type="Gene3D" id="1.10.1240.10">
    <property type="entry name" value="Methionine synthase domain"/>
    <property type="match status" value="1"/>
</dbReference>
<dbReference type="InterPro" id="IPR006158">
    <property type="entry name" value="Cobalamin-bd"/>
</dbReference>
<evidence type="ECO:0000256" key="1">
    <source>
        <dbReference type="ARBA" id="ARBA00022723"/>
    </source>
</evidence>
<dbReference type="GO" id="GO:0031419">
    <property type="term" value="F:cobalamin binding"/>
    <property type="evidence" value="ECO:0007669"/>
    <property type="project" value="InterPro"/>
</dbReference>
<evidence type="ECO:0008006" key="6">
    <source>
        <dbReference type="Google" id="ProtNLM"/>
    </source>
</evidence>
<dbReference type="InterPro" id="IPR003759">
    <property type="entry name" value="Cbl-bd_cap"/>
</dbReference>
<dbReference type="PANTHER" id="PTHR45833:SF1">
    <property type="entry name" value="METHIONINE SYNTHASE"/>
    <property type="match status" value="1"/>
</dbReference>
<evidence type="ECO:0000256" key="2">
    <source>
        <dbReference type="ARBA" id="ARBA00023285"/>
    </source>
</evidence>
<dbReference type="GO" id="GO:0050667">
    <property type="term" value="P:homocysteine metabolic process"/>
    <property type="evidence" value="ECO:0007669"/>
    <property type="project" value="TreeGrafter"/>
</dbReference>
<keyword evidence="2" id="KW-0170">Cobalt</keyword>
<dbReference type="InterPro" id="IPR036724">
    <property type="entry name" value="Cobalamin-bd_sf"/>
</dbReference>
<dbReference type="AlphaFoldDB" id="A0A0F8YGF8"/>
<dbReference type="PROSITE" id="PS51337">
    <property type="entry name" value="B12_BINDING_NTER"/>
    <property type="match status" value="1"/>
</dbReference>
<sequence length="185" mass="19939">MADLTDIINGVFKGKLKEIQGLVQAVLDEGVNADQILDEGLVKGMDVVAQKWKEGEVFVPEVLRSAKTMQSGMDILKPLLGEDALKPKGVFAIGTVKGDLHDIGKNLVAIMLESVGYQVINLGIDLDPSVSGVAFTSRGLFFPFPQATTLKPRVFTKSWSSFIAAGSSPVHTVYTTPDLFASIFR</sequence>
<dbReference type="PROSITE" id="PS51332">
    <property type="entry name" value="B12_BINDING"/>
    <property type="match status" value="1"/>
</dbReference>
<dbReference type="GO" id="GO:0046872">
    <property type="term" value="F:metal ion binding"/>
    <property type="evidence" value="ECO:0007669"/>
    <property type="project" value="UniProtKB-KW"/>
</dbReference>
<accession>A0A0F8YGF8</accession>
<keyword evidence="1" id="KW-0479">Metal-binding</keyword>
<dbReference type="GO" id="GO:0008705">
    <property type="term" value="F:methionine synthase activity"/>
    <property type="evidence" value="ECO:0007669"/>
    <property type="project" value="TreeGrafter"/>
</dbReference>
<dbReference type="Pfam" id="PF02607">
    <property type="entry name" value="B12-binding_2"/>
    <property type="match status" value="1"/>
</dbReference>
<comment type="caution">
    <text evidence="5">The sequence shown here is derived from an EMBL/GenBank/DDBJ whole genome shotgun (WGS) entry which is preliminary data.</text>
</comment>
<evidence type="ECO:0000313" key="5">
    <source>
        <dbReference type="EMBL" id="KKK72780.1"/>
    </source>
</evidence>
<dbReference type="GO" id="GO:0046653">
    <property type="term" value="P:tetrahydrofolate metabolic process"/>
    <property type="evidence" value="ECO:0007669"/>
    <property type="project" value="TreeGrafter"/>
</dbReference>
<dbReference type="PANTHER" id="PTHR45833">
    <property type="entry name" value="METHIONINE SYNTHASE"/>
    <property type="match status" value="1"/>
</dbReference>
<dbReference type="EMBL" id="LAZR01057086">
    <property type="protein sequence ID" value="KKK72780.1"/>
    <property type="molecule type" value="Genomic_DNA"/>
</dbReference>
<feature type="domain" description="B12-binding" evidence="3">
    <location>
        <begin position="88"/>
        <end position="128"/>
    </location>
</feature>
<dbReference type="GO" id="GO:0005829">
    <property type="term" value="C:cytosol"/>
    <property type="evidence" value="ECO:0007669"/>
    <property type="project" value="TreeGrafter"/>
</dbReference>
<dbReference type="SUPFAM" id="SSF47644">
    <property type="entry name" value="Methionine synthase domain"/>
    <property type="match status" value="1"/>
</dbReference>
<name>A0A0F8YGF8_9ZZZZ</name>
<gene>
    <name evidence="5" type="ORF">LCGC14_2900440</name>
</gene>
<dbReference type="InterPro" id="IPR050554">
    <property type="entry name" value="Met_Synthase/Corrinoid"/>
</dbReference>
<evidence type="ECO:0000259" key="3">
    <source>
        <dbReference type="PROSITE" id="PS51332"/>
    </source>
</evidence>
<evidence type="ECO:0000259" key="4">
    <source>
        <dbReference type="PROSITE" id="PS51337"/>
    </source>
</evidence>
<dbReference type="InterPro" id="IPR036594">
    <property type="entry name" value="Meth_synthase_dom"/>
</dbReference>
<proteinExistence type="predicted"/>
<feature type="domain" description="B12-binding N-terminal" evidence="4">
    <location>
        <begin position="1"/>
        <end position="88"/>
    </location>
</feature>
<organism evidence="5">
    <name type="scientific">marine sediment metagenome</name>
    <dbReference type="NCBI Taxonomy" id="412755"/>
    <lineage>
        <taxon>unclassified sequences</taxon>
        <taxon>metagenomes</taxon>
        <taxon>ecological metagenomes</taxon>
    </lineage>
</organism>
<dbReference type="SMART" id="SM01018">
    <property type="entry name" value="B12-binding_2"/>
    <property type="match status" value="1"/>
</dbReference>
<protein>
    <recommendedName>
        <fullName evidence="6">B12-binding N-terminal domain-containing protein</fullName>
    </recommendedName>
</protein>
<dbReference type="Gene3D" id="3.40.50.280">
    <property type="entry name" value="Cobalamin-binding domain"/>
    <property type="match status" value="1"/>
</dbReference>
<dbReference type="SUPFAM" id="SSF52242">
    <property type="entry name" value="Cobalamin (vitamin B12)-binding domain"/>
    <property type="match status" value="1"/>
</dbReference>